<keyword evidence="5" id="KW-0547">Nucleotide-binding</keyword>
<dbReference type="InterPro" id="IPR053905">
    <property type="entry name" value="EF-G-like_DII"/>
</dbReference>
<comment type="similarity">
    <text evidence="2">Belongs to the TRAFAC class translation factor GTPase superfamily. Classic translation factor GTPase family. IF-2 subfamily.</text>
</comment>
<dbReference type="Pfam" id="PF04760">
    <property type="entry name" value="IF2_N"/>
    <property type="match status" value="2"/>
</dbReference>
<keyword evidence="9" id="KW-0175">Coiled coil</keyword>
<evidence type="ECO:0000259" key="11">
    <source>
        <dbReference type="PROSITE" id="PS51722"/>
    </source>
</evidence>
<dbReference type="GO" id="GO:0003924">
    <property type="term" value="F:GTPase activity"/>
    <property type="evidence" value="ECO:0007669"/>
    <property type="project" value="InterPro"/>
</dbReference>
<keyword evidence="3" id="KW-0963">Cytoplasm</keyword>
<evidence type="ECO:0000256" key="3">
    <source>
        <dbReference type="ARBA" id="ARBA00022490"/>
    </source>
</evidence>
<dbReference type="Gene3D" id="3.40.50.10050">
    <property type="entry name" value="Translation initiation factor IF- 2, domain 3"/>
    <property type="match status" value="1"/>
</dbReference>
<dbReference type="NCBIfam" id="TIGR00231">
    <property type="entry name" value="small_GTP"/>
    <property type="match status" value="1"/>
</dbReference>
<dbReference type="FunFam" id="2.40.30.10:FF:000008">
    <property type="entry name" value="Translation initiation factor IF-2"/>
    <property type="match status" value="1"/>
</dbReference>
<dbReference type="InterPro" id="IPR005225">
    <property type="entry name" value="Small_GTP-bd"/>
</dbReference>
<feature type="compositionally biased region" description="Basic and acidic residues" evidence="10">
    <location>
        <begin position="172"/>
        <end position="197"/>
    </location>
</feature>
<dbReference type="FunFam" id="3.40.50.300:FF:000019">
    <property type="entry name" value="Translation initiation factor IF-2"/>
    <property type="match status" value="1"/>
</dbReference>
<dbReference type="Pfam" id="PF11987">
    <property type="entry name" value="IF-2"/>
    <property type="match status" value="1"/>
</dbReference>
<dbReference type="InterPro" id="IPR006847">
    <property type="entry name" value="IF2_N"/>
</dbReference>
<name>A0A3B1CCD5_9ZZZZ</name>
<evidence type="ECO:0000256" key="8">
    <source>
        <dbReference type="ARBA" id="ARBA00025162"/>
    </source>
</evidence>
<dbReference type="InterPro" id="IPR000178">
    <property type="entry name" value="TF_IF2_bacterial-like"/>
</dbReference>
<reference evidence="12" key="1">
    <citation type="submission" date="2018-06" db="EMBL/GenBank/DDBJ databases">
        <authorList>
            <person name="Zhirakovskaya E."/>
        </authorList>
    </citation>
    <scope>NUCLEOTIDE SEQUENCE</scope>
</reference>
<evidence type="ECO:0000256" key="2">
    <source>
        <dbReference type="ARBA" id="ARBA00007733"/>
    </source>
</evidence>
<evidence type="ECO:0000256" key="10">
    <source>
        <dbReference type="SAM" id="MobiDB-lite"/>
    </source>
</evidence>
<dbReference type="InterPro" id="IPR036925">
    <property type="entry name" value="TIF_IF2_dom3_sf"/>
</dbReference>
<dbReference type="InterPro" id="IPR023115">
    <property type="entry name" value="TIF_IF2_dom3"/>
</dbReference>
<dbReference type="SUPFAM" id="SSF52540">
    <property type="entry name" value="P-loop containing nucleoside triphosphate hydrolases"/>
    <property type="match status" value="1"/>
</dbReference>
<dbReference type="InterPro" id="IPR004161">
    <property type="entry name" value="EFTu-like_2"/>
</dbReference>
<feature type="domain" description="Tr-type G" evidence="11">
    <location>
        <begin position="360"/>
        <end position="530"/>
    </location>
</feature>
<comment type="function">
    <text evidence="8">One of the essential components for the initiation of protein synthesis. Protects formylmethionyl-tRNA from spontaneous hydrolysis and promotes its binding to the 30S ribosomal subunits. Also involved in the hydrolysis of GTP during the formation of the 70S ribosomal complex.</text>
</comment>
<feature type="region of interest" description="Disordered" evidence="10">
    <location>
        <begin position="72"/>
        <end position="212"/>
    </location>
</feature>
<dbReference type="Pfam" id="PF03144">
    <property type="entry name" value="GTP_EFTU_D2"/>
    <property type="match status" value="1"/>
</dbReference>
<comment type="subcellular location">
    <subcellularLocation>
        <location evidence="1">Cytoplasm</location>
    </subcellularLocation>
</comment>
<accession>A0A3B1CCD5</accession>
<evidence type="ECO:0000256" key="1">
    <source>
        <dbReference type="ARBA" id="ARBA00004496"/>
    </source>
</evidence>
<gene>
    <name evidence="12" type="ORF">MNBD_IGNAVI01-138</name>
</gene>
<keyword evidence="4 12" id="KW-0396">Initiation factor</keyword>
<dbReference type="GO" id="GO:0005525">
    <property type="term" value="F:GTP binding"/>
    <property type="evidence" value="ECO:0007669"/>
    <property type="project" value="UniProtKB-KW"/>
</dbReference>
<dbReference type="PROSITE" id="PS51722">
    <property type="entry name" value="G_TR_2"/>
    <property type="match status" value="1"/>
</dbReference>
<dbReference type="PANTHER" id="PTHR43381:SF5">
    <property type="entry name" value="TR-TYPE G DOMAIN-CONTAINING PROTEIN"/>
    <property type="match status" value="1"/>
</dbReference>
<evidence type="ECO:0000256" key="4">
    <source>
        <dbReference type="ARBA" id="ARBA00022540"/>
    </source>
</evidence>
<feature type="compositionally biased region" description="Basic residues" evidence="10">
    <location>
        <begin position="198"/>
        <end position="209"/>
    </location>
</feature>
<dbReference type="FunFam" id="3.40.50.10050:FF:000001">
    <property type="entry name" value="Translation initiation factor IF-2"/>
    <property type="match status" value="1"/>
</dbReference>
<dbReference type="InterPro" id="IPR000795">
    <property type="entry name" value="T_Tr_GTP-bd_dom"/>
</dbReference>
<feature type="coiled-coil region" evidence="9">
    <location>
        <begin position="256"/>
        <end position="283"/>
    </location>
</feature>
<dbReference type="HAMAP" id="MF_00100_B">
    <property type="entry name" value="IF_2_B"/>
    <property type="match status" value="1"/>
</dbReference>
<proteinExistence type="inferred from homology"/>
<dbReference type="PANTHER" id="PTHR43381">
    <property type="entry name" value="TRANSLATION INITIATION FACTOR IF-2-RELATED"/>
    <property type="match status" value="1"/>
</dbReference>
<evidence type="ECO:0000256" key="9">
    <source>
        <dbReference type="SAM" id="Coils"/>
    </source>
</evidence>
<evidence type="ECO:0000256" key="7">
    <source>
        <dbReference type="ARBA" id="ARBA00023134"/>
    </source>
</evidence>
<evidence type="ECO:0000256" key="5">
    <source>
        <dbReference type="ARBA" id="ARBA00022741"/>
    </source>
</evidence>
<sequence length="863" mass="96116">MAETKKPKKLRIYKLASDINISTEAIVDFLREKGYKIKSHMTLLTDEMLSDIQTYFKKDIDKSDEHKRKLERFNKMRADKADSDSQQDKEELEEVETETAVAEEEPSEEVEETSEIDEEVTESEETEEPEKTEEDSFQTEGEKAIKGKKKGLTVVGKIELKSEKKKGKKKEKAGGKEEKKTTDSTQKDKSDSTDEHKGKRKRLKARKKPGAVEETVKAKKFKRVKKAEIDKREVEAAIKRTMLSIDETGVSDRASFRKKRKKIKQEEQEKIEEQQELEQLKIKVTEFISVNEIANLMNVSVSDVIAKCMGLGLMVSINQRLDSETITLVADEFGFEVEFEDEYSIDMLADVEDAEDTLVERPPVVTIMGHVDHGKTSLLDFIRRENVVAGESGGITQHIGAYQVQLDGGKKITFLDTPGHEAFTAMRARGAKITDIVLLIVAADDAVMPQTIEAINHAQAANVPIIITINKIDKPGSNIEKIKQQLAERNILVEDWGGKFQSVEVSAKTGKNIDLLLEKILLEAELLELKANPNRSARGVVVESKLEPGRGITSTVLIEKGTLRVGDPFVAGVYQGKVRAIFDERGKKLKEVSSGLPALILGFEGTPQAGDIFAVVKSEREAREVAIKRQQLKREQDNRQVKLITLDEIAQQISTGEVKNLPIIVKGDVDGSVEALADSLMKLSNEEVKVNVIHKAVGGITEGDVLLAAASGAIIIGFHVRANTNARKLAETEKVDIRLYNVIYDAINQVKSALEGMLSPIISEEPVGTIEIRDTFKVPKLGTVAGCYVQEGKISRTDKIRLFRDGIVIYEGTLASLKRFKDDVKEVVAGYECGLNIANFNDIKVNDVIEVYKLVETKKKLED</sequence>
<dbReference type="FunFam" id="2.40.30.10:FF:000054">
    <property type="entry name" value="Translation initiation factor IF-2"/>
    <property type="match status" value="1"/>
</dbReference>
<dbReference type="InterPro" id="IPR015760">
    <property type="entry name" value="TIF_IF2"/>
</dbReference>
<evidence type="ECO:0000313" key="12">
    <source>
        <dbReference type="EMBL" id="VAX22333.1"/>
    </source>
</evidence>
<dbReference type="EMBL" id="UOGD01000222">
    <property type="protein sequence ID" value="VAX22333.1"/>
    <property type="molecule type" value="Genomic_DNA"/>
</dbReference>
<dbReference type="CDD" id="cd03702">
    <property type="entry name" value="IF2_mtIF2_II"/>
    <property type="match status" value="1"/>
</dbReference>
<protein>
    <submittedName>
        <fullName evidence="12">Translation initiation factor 2</fullName>
    </submittedName>
</protein>
<dbReference type="GO" id="GO:0005737">
    <property type="term" value="C:cytoplasm"/>
    <property type="evidence" value="ECO:0007669"/>
    <property type="project" value="UniProtKB-SubCell"/>
</dbReference>
<dbReference type="InterPro" id="IPR044145">
    <property type="entry name" value="IF2_II"/>
</dbReference>
<dbReference type="Pfam" id="PF00009">
    <property type="entry name" value="GTP_EFTU"/>
    <property type="match status" value="1"/>
</dbReference>
<dbReference type="Pfam" id="PF22042">
    <property type="entry name" value="EF-G_D2"/>
    <property type="match status" value="1"/>
</dbReference>
<dbReference type="AlphaFoldDB" id="A0A3B1CCD5"/>
<organism evidence="12">
    <name type="scientific">hydrothermal vent metagenome</name>
    <dbReference type="NCBI Taxonomy" id="652676"/>
    <lineage>
        <taxon>unclassified sequences</taxon>
        <taxon>metagenomes</taxon>
        <taxon>ecological metagenomes</taxon>
    </lineage>
</organism>
<evidence type="ECO:0000256" key="6">
    <source>
        <dbReference type="ARBA" id="ARBA00022917"/>
    </source>
</evidence>
<dbReference type="CDD" id="cd01887">
    <property type="entry name" value="IF2_eIF5B"/>
    <property type="match status" value="1"/>
</dbReference>
<dbReference type="Gene3D" id="2.40.30.10">
    <property type="entry name" value="Translation factors"/>
    <property type="match status" value="2"/>
</dbReference>
<keyword evidence="7" id="KW-0342">GTP-binding</keyword>
<dbReference type="InterPro" id="IPR027417">
    <property type="entry name" value="P-loop_NTPase"/>
</dbReference>
<dbReference type="InterPro" id="IPR009000">
    <property type="entry name" value="Transl_B-barrel_sf"/>
</dbReference>
<dbReference type="CDD" id="cd03692">
    <property type="entry name" value="mtIF2_IVc"/>
    <property type="match status" value="1"/>
</dbReference>
<dbReference type="Gene3D" id="1.10.10.2480">
    <property type="match status" value="1"/>
</dbReference>
<dbReference type="Gene3D" id="3.40.50.300">
    <property type="entry name" value="P-loop containing nucleotide triphosphate hydrolases"/>
    <property type="match status" value="1"/>
</dbReference>
<dbReference type="SUPFAM" id="SSF52156">
    <property type="entry name" value="Initiation factor IF2/eIF5b, domain 3"/>
    <property type="match status" value="1"/>
</dbReference>
<dbReference type="GO" id="GO:0003743">
    <property type="term" value="F:translation initiation factor activity"/>
    <property type="evidence" value="ECO:0007669"/>
    <property type="project" value="UniProtKB-KW"/>
</dbReference>
<keyword evidence="6" id="KW-0648">Protein biosynthesis</keyword>
<dbReference type="SUPFAM" id="SSF50447">
    <property type="entry name" value="Translation proteins"/>
    <property type="match status" value="2"/>
</dbReference>
<feature type="compositionally biased region" description="Basic and acidic residues" evidence="10">
    <location>
        <begin position="72"/>
        <end position="89"/>
    </location>
</feature>
<feature type="compositionally biased region" description="Acidic residues" evidence="10">
    <location>
        <begin position="90"/>
        <end position="137"/>
    </location>
</feature>
<dbReference type="NCBIfam" id="TIGR00487">
    <property type="entry name" value="IF-2"/>
    <property type="match status" value="1"/>
</dbReference>
<dbReference type="PROSITE" id="PS01176">
    <property type="entry name" value="IF2"/>
    <property type="match status" value="1"/>
</dbReference>